<feature type="domain" description="Peptidase C39-like" evidence="1">
    <location>
        <begin position="76"/>
        <end position="235"/>
    </location>
</feature>
<sequence length="262" mass="29537">MMSCLLAWGFTMAMIWSSFQSARSEALRLSREKEDVLEVSMALEDGPGGGPYQIEESLDEVMTGIELRELPVRCMLDVPFVYQEPELPTGCESVALTMLLLYEGFDLEKTTIADDYLLYSENGDFSEGYIGDPYSCEGAGCFPPSLVRTANLFLKEHGSVKQAVNLSGRSLEELFHYLADGIPVAVWGTQYMADTWIYEMGFEEDGIEYHWYENEHCVVLSGYDLEKEILMVNDSLEGVVERDLESFAFIYNETGQYALAIL</sequence>
<dbReference type="EMBL" id="JABACJ020000033">
    <property type="protein sequence ID" value="MBU3878393.1"/>
    <property type="molecule type" value="Genomic_DNA"/>
</dbReference>
<dbReference type="RefSeq" id="WP_216245122.1">
    <property type="nucleotide sequence ID" value="NZ_JABACJ020000033.1"/>
</dbReference>
<name>A0ABS6DAD0_9FIRM</name>
<evidence type="ECO:0000313" key="3">
    <source>
        <dbReference type="Proteomes" id="UP000723714"/>
    </source>
</evidence>
<keyword evidence="3" id="KW-1185">Reference proteome</keyword>
<dbReference type="InterPro" id="IPR039564">
    <property type="entry name" value="Peptidase_C39-like"/>
</dbReference>
<gene>
    <name evidence="2" type="ORF">HGO97_021550</name>
</gene>
<dbReference type="Pfam" id="PF13529">
    <property type="entry name" value="Peptidase_C39_2"/>
    <property type="match status" value="1"/>
</dbReference>
<dbReference type="PANTHER" id="PTHR37806">
    <property type="entry name" value="LMO0724 PROTEIN"/>
    <property type="match status" value="1"/>
</dbReference>
<accession>A0ABS6DAD0</accession>
<protein>
    <submittedName>
        <fullName evidence="2">C39 family peptidase</fullName>
    </submittedName>
</protein>
<proteinExistence type="predicted"/>
<reference evidence="2 3" key="1">
    <citation type="submission" date="2021-06" db="EMBL/GenBank/DDBJ databases">
        <title>Faecalicatena sp. nov. isolated from porcine feces.</title>
        <authorList>
            <person name="Oh B.S."/>
            <person name="Lee J.H."/>
        </authorList>
    </citation>
    <scope>NUCLEOTIDE SEQUENCE [LARGE SCALE GENOMIC DNA]</scope>
    <source>
        <strain evidence="2 3">AGMB00832</strain>
    </source>
</reference>
<dbReference type="PANTHER" id="PTHR37806:SF1">
    <property type="entry name" value="PEPTIDASE C39-LIKE DOMAIN-CONTAINING PROTEIN"/>
    <property type="match status" value="1"/>
</dbReference>
<comment type="caution">
    <text evidence="2">The sequence shown here is derived from an EMBL/GenBank/DDBJ whole genome shotgun (WGS) entry which is preliminary data.</text>
</comment>
<evidence type="ECO:0000313" key="2">
    <source>
        <dbReference type="EMBL" id="MBU3878393.1"/>
    </source>
</evidence>
<evidence type="ECO:0000259" key="1">
    <source>
        <dbReference type="Pfam" id="PF13529"/>
    </source>
</evidence>
<dbReference type="Proteomes" id="UP000723714">
    <property type="component" value="Unassembled WGS sequence"/>
</dbReference>
<organism evidence="2 3">
    <name type="scientific">Faecalicatena faecalis</name>
    <dbReference type="NCBI Taxonomy" id="2726362"/>
    <lineage>
        <taxon>Bacteria</taxon>
        <taxon>Bacillati</taxon>
        <taxon>Bacillota</taxon>
        <taxon>Clostridia</taxon>
        <taxon>Lachnospirales</taxon>
        <taxon>Lachnospiraceae</taxon>
        <taxon>Faecalicatena</taxon>
    </lineage>
</organism>